<keyword evidence="2" id="KW-1185">Reference proteome</keyword>
<evidence type="ECO:0000313" key="2">
    <source>
        <dbReference type="Proteomes" id="UP000515683"/>
    </source>
</evidence>
<gene>
    <name evidence="1" type="ORF">SSCSM1_232</name>
</gene>
<reference evidence="1" key="1">
    <citation type="submission" date="2019-04" db="EMBL/GenBank/DDBJ databases">
        <title>Genomic and proteomic characterization of cyanophage S-SCSM1 provides new insights into understanding the viral gene diversity and phage-host interactions.</title>
        <authorList>
            <person name="Wang Q."/>
            <person name="Xu Y."/>
            <person name="Jiao N."/>
            <person name="Zhang R."/>
        </authorList>
    </citation>
    <scope>NUCLEOTIDE SEQUENCE [LARGE SCALE GENOMIC DNA]</scope>
</reference>
<sequence length="656" mass="71508">MAISTHTVSIAGTWTRVNLMEQLGEGLEWLGWHSIAGSGSSETGKICGFQTFYGGGELPAGAPYQPLYYDVFPVATTGIGTGASFLVQRCPFNGDNNTSSARVIDSVLVNRPGYGYTAGEVVTLSAEDIGGSANGATDMTIPVVIESDVSGGNSYVCTFTGYIPLNMEAWGRNGFVSGSCTNTYVEIQEGDTLGFDNNSSWDDIALCWRNHPINDTLVHEFTNENRVFNINGQFTSGGSVVNFTPLPGQAGKYYLREDSSDIRPYVNDDVGNVVVTAATSGISTVGFGTTNSWYHVDYTNTNRPWAIWRQSFDENKKFGATYRLFCAYDSNNTITQWVGSGWHPSTKTASATRYYSGGHGYGKRFAGVDGLDSGHLNSFYEYGYCSFESGVGSGQIEAHTNAYLTHGGVTNKQLDLNIYRSGIDPSFAVFSYYEPDASATRWDGRSSNAWFFHNFSQNVWDLDECFTSGTTFIDDNGQGGVNPTIRFTTWVGGTHDHSQSDEPAKRAGEFGYAGIDNEEDFTAYITTDYQSQIVPSRSSTYQGDHTEMLIYHRSTNSAMNRKNVGTNVGNNTVQDTVGVDFNPVIKGIPLSGKMVPCPYYLPDDFVLIDFYYGSSNEFIDQGDTITISGSEIYTVIVASYYQGSGTTGIAFCARTT</sequence>
<name>A0A6M2ZIV5_9CAUD</name>
<dbReference type="Proteomes" id="UP000515683">
    <property type="component" value="Segment"/>
</dbReference>
<dbReference type="EMBL" id="MK867354">
    <property type="protein sequence ID" value="QFG06496.2"/>
    <property type="molecule type" value="Genomic_DNA"/>
</dbReference>
<accession>A0A6M2ZIV5</accession>
<organism evidence="1 2">
    <name type="scientific">Synechococcus phage S-SCSM1</name>
    <dbReference type="NCBI Taxonomy" id="2588487"/>
    <lineage>
        <taxon>Viruses</taxon>
        <taxon>Duplodnaviria</taxon>
        <taxon>Heunggongvirae</taxon>
        <taxon>Uroviricota</taxon>
        <taxon>Caudoviricetes</taxon>
        <taxon>Pantevenvirales</taxon>
        <taxon>Kyanoviridae</taxon>
        <taxon>Zhoulongquanvirus</taxon>
        <taxon>Zhoulongquanvirus esscess</taxon>
    </lineage>
</organism>
<protein>
    <submittedName>
        <fullName evidence="1">Virion protein</fullName>
    </submittedName>
</protein>
<proteinExistence type="predicted"/>
<evidence type="ECO:0000313" key="1">
    <source>
        <dbReference type="EMBL" id="QFG06496.2"/>
    </source>
</evidence>